<evidence type="ECO:0000313" key="3">
    <source>
        <dbReference type="Proteomes" id="UP000515129"/>
    </source>
</evidence>
<evidence type="ECO:0000256" key="2">
    <source>
        <dbReference type="ARBA" id="ARBA00023242"/>
    </source>
</evidence>
<evidence type="ECO:0000256" key="1">
    <source>
        <dbReference type="ARBA" id="ARBA00004123"/>
    </source>
</evidence>
<dbReference type="GeneID" id="113044524"/>
<dbReference type="RefSeq" id="XP_026060382.1">
    <property type="nucleotide sequence ID" value="XM_026204597.1"/>
</dbReference>
<reference evidence="4" key="1">
    <citation type="submission" date="2025-08" db="UniProtKB">
        <authorList>
            <consortium name="RefSeq"/>
        </authorList>
    </citation>
    <scope>IDENTIFICATION</scope>
    <source>
        <strain evidence="4">Wakin</strain>
        <tissue evidence="4">Muscle</tissue>
    </source>
</reference>
<dbReference type="InterPro" id="IPR053016">
    <property type="entry name" value="CTF18-RFC_complex"/>
</dbReference>
<dbReference type="PANTHER" id="PTHR46765">
    <property type="entry name" value="P-LOOP CONTAINING NUCLEOSIDE TRIPHOSPHATE HYDROLASES SUPERFAMILY PROTEIN"/>
    <property type="match status" value="1"/>
</dbReference>
<comment type="subcellular location">
    <subcellularLocation>
        <location evidence="1">Nucleus</location>
    </subcellularLocation>
</comment>
<organism evidence="3 4">
    <name type="scientific">Carassius auratus</name>
    <name type="common">Goldfish</name>
    <dbReference type="NCBI Taxonomy" id="7957"/>
    <lineage>
        <taxon>Eukaryota</taxon>
        <taxon>Metazoa</taxon>
        <taxon>Chordata</taxon>
        <taxon>Craniata</taxon>
        <taxon>Vertebrata</taxon>
        <taxon>Euteleostomi</taxon>
        <taxon>Actinopterygii</taxon>
        <taxon>Neopterygii</taxon>
        <taxon>Teleostei</taxon>
        <taxon>Ostariophysi</taxon>
        <taxon>Cypriniformes</taxon>
        <taxon>Cyprinidae</taxon>
        <taxon>Cyprininae</taxon>
        <taxon>Carassius</taxon>
    </lineage>
</organism>
<name>A0A6P6JM26_CARAU</name>
<dbReference type="AlphaFoldDB" id="A0A6P6JM26"/>
<accession>A0A6P6JM26</accession>
<keyword evidence="3" id="KW-1185">Reference proteome</keyword>
<proteinExistence type="predicted"/>
<gene>
    <name evidence="4" type="primary">LOC113044524</name>
</gene>
<dbReference type="KEGG" id="caua:113044524"/>
<dbReference type="PANTHER" id="PTHR46765:SF1">
    <property type="entry name" value="P-LOOP CONTAINING NUCLEOSIDE TRIPHOSPHATE HYDROLASES SUPERFAMILY PROTEIN"/>
    <property type="match status" value="1"/>
</dbReference>
<dbReference type="GO" id="GO:0005634">
    <property type="term" value="C:nucleus"/>
    <property type="evidence" value="ECO:0007669"/>
    <property type="project" value="UniProtKB-SubCell"/>
</dbReference>
<dbReference type="Proteomes" id="UP000515129">
    <property type="component" value="Chromosome 26"/>
</dbReference>
<keyword evidence="2" id="KW-0539">Nucleus</keyword>
<evidence type="ECO:0000313" key="4">
    <source>
        <dbReference type="RefSeq" id="XP_026060382.1"/>
    </source>
</evidence>
<protein>
    <submittedName>
        <fullName evidence="4">Uncharacterized protein LOC113044524 isoform X1</fullName>
    </submittedName>
</protein>
<sequence>MAEMKREHPSSVGSKKPIPQTFEEAIVSGFHQSQHSRNALLAMLNDIPPAIQSRISMSSLCLDILSLLLELISPKLKPVNPQLYSTREKQQLYDLIDTMINFNLTYRQDRTVEGQYTCSGAVSTCTYTNNFTLIYRHIVLLALKLCISDFITRIHNNTHRDSASVYVFITIYERLSCISRLLSLPPLLFPIFIILRPLFHFGDSLR</sequence>
<dbReference type="OrthoDB" id="6350972at2759"/>